<evidence type="ECO:0000256" key="3">
    <source>
        <dbReference type="ARBA" id="ARBA00006536"/>
    </source>
</evidence>
<dbReference type="InterPro" id="IPR004813">
    <property type="entry name" value="OPT"/>
</dbReference>
<evidence type="ECO:0000256" key="11">
    <source>
        <dbReference type="ARBA" id="ARBA00022856"/>
    </source>
</evidence>
<evidence type="ECO:0000256" key="15">
    <source>
        <dbReference type="PROSITE-ProRule" id="PRU00042"/>
    </source>
</evidence>
<keyword evidence="7" id="KW-0479">Metal-binding</keyword>
<proteinExistence type="inferred from homology"/>
<dbReference type="GO" id="GO:0006886">
    <property type="term" value="P:intracellular protein transport"/>
    <property type="evidence" value="ECO:0007669"/>
    <property type="project" value="TreeGrafter"/>
</dbReference>
<keyword evidence="8" id="KW-0677">Repeat</keyword>
<comment type="similarity">
    <text evidence="4">Belongs to the oligopeptide OPT transporter family.</text>
</comment>
<evidence type="ECO:0000313" key="19">
    <source>
        <dbReference type="EMBL" id="THH17139.1"/>
    </source>
</evidence>
<dbReference type="GO" id="GO:0030906">
    <property type="term" value="C:retromer, cargo-selective complex"/>
    <property type="evidence" value="ECO:0007669"/>
    <property type="project" value="InterPro"/>
</dbReference>
<feature type="transmembrane region" description="Helical" evidence="17">
    <location>
        <begin position="1008"/>
        <end position="1025"/>
    </location>
</feature>
<dbReference type="Pfam" id="PF03635">
    <property type="entry name" value="Vps35"/>
    <property type="match status" value="1"/>
</dbReference>
<reference evidence="19 20" key="1">
    <citation type="submission" date="2019-02" db="EMBL/GenBank/DDBJ databases">
        <title>Genome sequencing of the rare red list fungi Bondarzewia mesenterica.</title>
        <authorList>
            <person name="Buettner E."/>
            <person name="Kellner H."/>
        </authorList>
    </citation>
    <scope>NUCLEOTIDE SEQUENCE [LARGE SCALE GENOMIC DNA]</scope>
    <source>
        <strain evidence="19 20">DSM 108281</strain>
    </source>
</reference>
<feature type="transmembrane region" description="Helical" evidence="17">
    <location>
        <begin position="798"/>
        <end position="818"/>
    </location>
</feature>
<sequence length="2799" mass="309811">MANPFDYHLPVASSAGAYSVDHLVDEFRFVQGSSSSIERYDHAPYLQDRALAWQRSHWTPQFATTDHSPVSQDFNPSSNPNSIPPLNLPYLPLDPIDSAPMAIPPQRNFCPPPSSASGSNSGEREPQASTQPARVREKRHACWMCHKSFDRPSTLKKHLLVHTGEKAFACTTCGRRFGVASNLNRHIRRCVLRPIHGGPSAAAASAAATPATPAAPATDASGASTNVSVFIPDPVPAAVIATSQSPEREDTSYRCRGRTRTTTVGAASGAASPSSASSSSGRAKRRRRAPSPAQWIPPSLKSFDLSPFPKACPVPLTPVLPCQDADTWEERDSYDENPPPNPYHPAGWRGKLPGPGLQGKDVMNMSLLIPSPIPYRAVAPQNIVEKEPDFDDPNIDLASVLSQEWEDESPYPEVRAAVSNTDDMNMPVDTIRAWVIGLLWSIVIPGLNQFMVFRYPSITIGSLVAQLVSFPLGRTWARFMPNVKIFGVHLNPGPFTLKEHVVITVMATVGSTSAYATDILAVQRVYYGQEWSFMYQWLLIISTQLIGFSLGGIIKRFLVSPPSMRYGKHYGMSRERFFFYGFCAATIWYLFPGYLFTALSTFTWVTWIKPNNTCPFLPRCLRLTHKYNFQKINQLFGYSSGLGMSVLTFDWSNIAFNGSPLATPWWAEANVMAGFVIVFWLIAPILYYTNVWYAEYTPSPRMSSRLSFDNMGKEYNVSRILTPDATLDLEGYKNYSPLFLSMTFALSYGMSFASITAILVHSALYFRKQIWTQARRSLHEQPDVHARLMARYESVPEWWFLCIFLAMFMLSAVTIEVWPTQMPVWGLFLSLLVAGVYIIPLGMIQAITNQQIGLNVLTELVAGYALPGKPLAMMMFKTYGYIMMVQALQYTSDVKLGHYMKVPPRTMFWCQIVATAVAGTVQLGVQHWMFDHIDRVCQPDQEDKFICANTETFFVASIVWGLTWFFLVGAIAPVIAWVINKRWPSSLFRYINIPVILSGTGNIPPATAVNYIPWALVGFIFNYLIRNRRFSWWAKYNYVLSAALDSGTAIGTLLVFFCLQYPQHGAIGKGTIESWWGNTVYMLTADQAAKPLKAIPAGGKPFGLDLYSCRRRGLGREHNIVLLQTFSIMSITSLPSSEFESLLPKLLTVLELTQQPDGVGTQEARQRILQATKEFKTSLNRARELATTLPGGELLIEEQDEVIAMLERLRDKKRSGFIAVLIPMTIISVSLPVLLVSSPLKSLSFSRWTALNLKQRRQRLSSHSFRTCYFFFMLSLSPPTLSTLLSYSDLVAREPLSSSNITWISPGPGDVYRPGDIVIGKWQADQKIVSPSFRLCSGETVGCGDLVWPTVEESAGFYVVSLTVPNVTDAVGLFLQMKDDFGQTTSSPTFNLSPSSQNPASVFTPNDSHPDPASSGSSSESPPAVLSSSRTSTSEPSNASTSIPAPASSPTNPTTMSNPALSTQVASAHTSPPTVALAVPLSLASLVLVAAGVLALHHRRALVAERERDARVLRDPGKGSGMMDKVGLEYGGYRGSSVLGGLSGSVSLLDRVMTDVDIEKALIINSLLSSSSSDRNQRARVDLVGFMKEPYAAPAPVRHDSEPRARTHEPFPLPHTLTVLPQDHHHKTQTPSPTPLQVVSMSLSSARQEWPRTRTDETPSVTSDILPSYLPSPAFDSDPSSSSLDVPPALHVRVPAPTTAPIVPDIIKSSSTVHSEIVPTTTTSTPQSGCDKPLPSCPPHGTVLDDAGRIKAEVEGEGGTRREAVYAAVAKMLHNLVLVIEGTISVIHIYGGGSLLYCNSICCVTHASDKCAGGSSHRTPYRISVYWCASLAALSTFISTIFSRPHIMADIVMEEGKLLSEALSTVKIQVQQMKRHLELDQLMDALKSASLMLAELRTSSLSPKQYYELYMAVFDALRHLSNYLYDAHTQSRHHLADLYELVQYAGNIVPRLYLMITVGSVYMSVPDAPVKEIMKDMMEMSRGVLHPIRGLFLRHYLSGQTRDHLPVGQDPGPAGNLEDSISFVLTNFIEMNKLWVRLQHQGHSRDREKREMERRELRILVGTNLVRLSQLDGVDLDLYQKTILPAVLEQVVQCKDVIAQEYLMEVVIQVFTDDFHLHSLGPFLSATAQLQPKVNIKQIVIALIDRLAAYAAREAENEDPEETKRQEEAAARRLAEKVKIQRARARVNGNPASPVNEIKVEADAWGSPASPATPDVPITNGTNGTNGVVEGSEVEKLDKGKEKEGALQVRKFRGVPENVKLFEVFWEQVVELVKARPDLSIQDVTALLVSLTNLSLSCYPDRLEYVDQVLGFARDKIKEFADSPDLHTQQTTTNLAALLVAPINSYQSVLTLLALTHYVPLLNLQTYATRRTLAHSIVSSVLKNETIIEAPEDVNGILELCQVLIRDQQDAGVGMGSTGPPGVRDVRRQGPYGTEREDLAEEQGWLARMVHLFKAESLSTQFELLQSARRHFEAGGERMRFTFPALITSSIKLCRRYKNREHLEEDWESKVSTILKFVRQLINILANQVEAPSIALRLFLLAAQISDECGFEDLTYDLYVEAFTVYEENISESRAQLQAITLIIGTLQGAKVFGVDNYDTLITKAALHGAKLLKKPHQASAVHLASHMWWQEPLAVAERAEKDSEKSPVPKEDGAENPKAYPLQDSKRVLECLQKALRIANSATEEIVTTQLYVDTLDQYLFYLDRNAPAVTPKFVNSLVELITASIDNISSPDVHPSQRAPAGLLEGVQTPEMITRHFRNTLIYIQSKKATVETEEGNQRWDDVDVVGALLKMGLGAR</sequence>
<feature type="domain" description="C2H2-type" evidence="18">
    <location>
        <begin position="140"/>
        <end position="167"/>
    </location>
</feature>
<comment type="caution">
    <text evidence="19">The sequence shown here is derived from an EMBL/GenBank/DDBJ whole genome shotgun (WGS) entry which is preliminary data.</text>
</comment>
<dbReference type="NCBIfam" id="TIGR00727">
    <property type="entry name" value="ISP4_OPT"/>
    <property type="match status" value="1"/>
</dbReference>
<evidence type="ECO:0000256" key="6">
    <source>
        <dbReference type="ARBA" id="ARBA00022692"/>
    </source>
</evidence>
<dbReference type="InterPro" id="IPR042491">
    <property type="entry name" value="Vps35_C"/>
</dbReference>
<dbReference type="GO" id="GO:0035673">
    <property type="term" value="F:oligopeptide transmembrane transporter activity"/>
    <property type="evidence" value="ECO:0007669"/>
    <property type="project" value="InterPro"/>
</dbReference>
<evidence type="ECO:0000256" key="9">
    <source>
        <dbReference type="ARBA" id="ARBA00022771"/>
    </source>
</evidence>
<keyword evidence="13 17" id="KW-1133">Transmembrane helix</keyword>
<dbReference type="EMBL" id="SGPL01000124">
    <property type="protein sequence ID" value="THH17139.1"/>
    <property type="molecule type" value="Genomic_DNA"/>
</dbReference>
<feature type="transmembrane region" description="Helical" evidence="17">
    <location>
        <begin position="1215"/>
        <end position="1236"/>
    </location>
</feature>
<keyword evidence="20" id="KW-1185">Reference proteome</keyword>
<feature type="transmembrane region" description="Helical" evidence="17">
    <location>
        <begin position="455"/>
        <end position="473"/>
    </location>
</feature>
<dbReference type="PROSITE" id="PS50157">
    <property type="entry name" value="ZINC_FINGER_C2H2_2"/>
    <property type="match status" value="2"/>
</dbReference>
<evidence type="ECO:0000256" key="5">
    <source>
        <dbReference type="ARBA" id="ARBA00022448"/>
    </source>
</evidence>
<accession>A0A4S4LX27</accession>
<dbReference type="SUPFAM" id="SSF57667">
    <property type="entry name" value="beta-beta-alpha zinc fingers"/>
    <property type="match status" value="1"/>
</dbReference>
<dbReference type="GO" id="GO:0005770">
    <property type="term" value="C:late endosome"/>
    <property type="evidence" value="ECO:0007669"/>
    <property type="project" value="TreeGrafter"/>
</dbReference>
<feature type="transmembrane region" description="Helical" evidence="17">
    <location>
        <begin position="665"/>
        <end position="688"/>
    </location>
</feature>
<evidence type="ECO:0000313" key="20">
    <source>
        <dbReference type="Proteomes" id="UP000310158"/>
    </source>
</evidence>
<dbReference type="GO" id="GO:0008270">
    <property type="term" value="F:zinc ion binding"/>
    <property type="evidence" value="ECO:0007669"/>
    <property type="project" value="UniProtKB-KW"/>
</dbReference>
<dbReference type="Pfam" id="PF00096">
    <property type="entry name" value="zf-C2H2"/>
    <property type="match status" value="2"/>
</dbReference>
<evidence type="ECO:0000256" key="14">
    <source>
        <dbReference type="ARBA" id="ARBA00023136"/>
    </source>
</evidence>
<dbReference type="InterPro" id="IPR013087">
    <property type="entry name" value="Znf_C2H2_type"/>
</dbReference>
<feature type="region of interest" description="Disordered" evidence="16">
    <location>
        <begin position="1385"/>
        <end position="1467"/>
    </location>
</feature>
<evidence type="ECO:0000256" key="1">
    <source>
        <dbReference type="ARBA" id="ARBA00004141"/>
    </source>
</evidence>
<feature type="compositionally biased region" description="Polar residues" evidence="16">
    <location>
        <begin position="1385"/>
        <end position="1407"/>
    </location>
</feature>
<dbReference type="InterPro" id="IPR005378">
    <property type="entry name" value="Vps35"/>
</dbReference>
<dbReference type="GO" id="GO:0005829">
    <property type="term" value="C:cytosol"/>
    <property type="evidence" value="ECO:0007669"/>
    <property type="project" value="GOC"/>
</dbReference>
<dbReference type="PANTHER" id="PTHR11099:SF0">
    <property type="entry name" value="VACUOLAR PROTEIN SORTING-ASSOCIATED PROTEIN 35"/>
    <property type="match status" value="1"/>
</dbReference>
<dbReference type="Proteomes" id="UP000310158">
    <property type="component" value="Unassembled WGS sequence"/>
</dbReference>
<feature type="compositionally biased region" description="Low complexity" evidence="16">
    <location>
        <begin position="260"/>
        <end position="281"/>
    </location>
</feature>
<feature type="region of interest" description="Disordered" evidence="16">
    <location>
        <begin position="240"/>
        <end position="299"/>
    </location>
</feature>
<evidence type="ECO:0000256" key="10">
    <source>
        <dbReference type="ARBA" id="ARBA00022833"/>
    </source>
</evidence>
<dbReference type="GO" id="GO:0042147">
    <property type="term" value="P:retrograde transport, endosome to Golgi"/>
    <property type="evidence" value="ECO:0007669"/>
    <property type="project" value="InterPro"/>
</dbReference>
<feature type="compositionally biased region" description="Basic and acidic residues" evidence="16">
    <location>
        <begin position="2640"/>
        <end position="2656"/>
    </location>
</feature>
<feature type="region of interest" description="Disordered" evidence="16">
    <location>
        <begin position="2640"/>
        <end position="2661"/>
    </location>
</feature>
<feature type="transmembrane region" description="Helical" evidence="17">
    <location>
        <begin position="534"/>
        <end position="557"/>
    </location>
</feature>
<dbReference type="FunFam" id="3.30.160.60:FF:000100">
    <property type="entry name" value="Zinc finger 45-like"/>
    <property type="match status" value="1"/>
</dbReference>
<dbReference type="Gene3D" id="3.30.160.60">
    <property type="entry name" value="Classic Zinc Finger"/>
    <property type="match status" value="2"/>
</dbReference>
<evidence type="ECO:0000256" key="2">
    <source>
        <dbReference type="ARBA" id="ARBA00004170"/>
    </source>
</evidence>
<dbReference type="PANTHER" id="PTHR11099">
    <property type="entry name" value="VACUOLAR SORTING PROTEIN 35"/>
    <property type="match status" value="1"/>
</dbReference>
<evidence type="ECO:0000256" key="13">
    <source>
        <dbReference type="ARBA" id="ARBA00022989"/>
    </source>
</evidence>
<keyword evidence="5" id="KW-0813">Transport</keyword>
<feature type="region of interest" description="Disordered" evidence="16">
    <location>
        <begin position="2206"/>
        <end position="2229"/>
    </location>
</feature>
<keyword evidence="10" id="KW-0862">Zinc</keyword>
<dbReference type="InterPro" id="IPR004648">
    <property type="entry name" value="Oligpept_transpt"/>
</dbReference>
<evidence type="ECO:0000256" key="7">
    <source>
        <dbReference type="ARBA" id="ARBA00022723"/>
    </source>
</evidence>
<feature type="transmembrane region" description="Helical" evidence="17">
    <location>
        <begin position="824"/>
        <end position="844"/>
    </location>
</feature>
<evidence type="ECO:0000256" key="8">
    <source>
        <dbReference type="ARBA" id="ARBA00022737"/>
    </source>
</evidence>
<feature type="compositionally biased region" description="Low complexity" evidence="16">
    <location>
        <begin position="1411"/>
        <end position="1460"/>
    </location>
</feature>
<feature type="region of interest" description="Disordered" evidence="16">
    <location>
        <begin position="327"/>
        <end position="355"/>
    </location>
</feature>
<feature type="domain" description="C2H2-type" evidence="18">
    <location>
        <begin position="168"/>
        <end position="201"/>
    </location>
</feature>
<protein>
    <recommendedName>
        <fullName evidence="18">C2H2-type domain-containing protein</fullName>
    </recommendedName>
</protein>
<dbReference type="Gene3D" id="1.25.40.660">
    <property type="entry name" value="Vacuolar protein sorting-associated protein 35, helical subcomplex Vps35-C"/>
    <property type="match status" value="1"/>
</dbReference>
<dbReference type="Pfam" id="PF03169">
    <property type="entry name" value="OPT"/>
    <property type="match status" value="1"/>
</dbReference>
<dbReference type="SMART" id="SM00355">
    <property type="entry name" value="ZnF_C2H2"/>
    <property type="match status" value="2"/>
</dbReference>
<gene>
    <name evidence="19" type="ORF">EW146_g3613</name>
</gene>
<evidence type="ECO:0000256" key="17">
    <source>
        <dbReference type="SAM" id="Phobius"/>
    </source>
</evidence>
<keyword evidence="14 17" id="KW-0472">Membrane</keyword>
<dbReference type="NCBIfam" id="TIGR00728">
    <property type="entry name" value="OPT_sfam"/>
    <property type="match status" value="1"/>
</dbReference>
<feature type="transmembrane region" description="Helical" evidence="17">
    <location>
        <begin position="738"/>
        <end position="766"/>
    </location>
</feature>
<comment type="similarity">
    <text evidence="3">Belongs to the VPS35 family.</text>
</comment>
<keyword evidence="6 17" id="KW-0812">Transmembrane</keyword>
<dbReference type="PROSITE" id="PS00028">
    <property type="entry name" value="ZINC_FINGER_C2H2_1"/>
    <property type="match status" value="1"/>
</dbReference>
<dbReference type="InterPro" id="IPR036236">
    <property type="entry name" value="Znf_C2H2_sf"/>
</dbReference>
<feature type="transmembrane region" description="Helical" evidence="17">
    <location>
        <begin position="431"/>
        <end position="448"/>
    </location>
</feature>
<keyword evidence="9 15" id="KW-0863">Zinc-finger</keyword>
<evidence type="ECO:0000259" key="18">
    <source>
        <dbReference type="PROSITE" id="PS50157"/>
    </source>
</evidence>
<evidence type="ECO:0000256" key="12">
    <source>
        <dbReference type="ARBA" id="ARBA00022927"/>
    </source>
</evidence>
<evidence type="ECO:0000256" key="16">
    <source>
        <dbReference type="SAM" id="MobiDB-lite"/>
    </source>
</evidence>
<name>A0A4S4LX27_9AGAM</name>
<feature type="region of interest" description="Disordered" evidence="16">
    <location>
        <begin position="102"/>
        <end position="135"/>
    </location>
</feature>
<keyword evidence="12" id="KW-0653">Protein transport</keyword>
<evidence type="ECO:0000256" key="4">
    <source>
        <dbReference type="ARBA" id="ARBA00008807"/>
    </source>
</evidence>
<keyword evidence="11" id="KW-0571">Peptide transport</keyword>
<comment type="subcellular location">
    <subcellularLocation>
        <location evidence="1">Membrane</location>
        <topology evidence="1">Multi-pass membrane protein</topology>
    </subcellularLocation>
    <subcellularLocation>
        <location evidence="2">Membrane</location>
        <topology evidence="2">Peripheral membrane protein</topology>
    </subcellularLocation>
</comment>
<feature type="transmembrane region" description="Helical" evidence="17">
    <location>
        <begin position="577"/>
        <end position="596"/>
    </location>
</feature>
<dbReference type="OrthoDB" id="10258141at2759"/>
<organism evidence="19 20">
    <name type="scientific">Bondarzewia mesenterica</name>
    <dbReference type="NCBI Taxonomy" id="1095465"/>
    <lineage>
        <taxon>Eukaryota</taxon>
        <taxon>Fungi</taxon>
        <taxon>Dikarya</taxon>
        <taxon>Basidiomycota</taxon>
        <taxon>Agaricomycotina</taxon>
        <taxon>Agaricomycetes</taxon>
        <taxon>Russulales</taxon>
        <taxon>Bondarzewiaceae</taxon>
        <taxon>Bondarzewia</taxon>
    </lineage>
</organism>
<feature type="transmembrane region" description="Helical" evidence="17">
    <location>
        <begin position="953"/>
        <end position="979"/>
    </location>
</feature>